<feature type="domain" description="Metallo-beta-lactamase" evidence="1">
    <location>
        <begin position="19"/>
        <end position="200"/>
    </location>
</feature>
<protein>
    <submittedName>
        <fullName evidence="2">MBL fold metallo-hydrolase</fullName>
    </submittedName>
</protein>
<dbReference type="InterPro" id="IPR001279">
    <property type="entry name" value="Metallo-B-lactamas"/>
</dbReference>
<dbReference type="EMBL" id="JANCLT010000005">
    <property type="protein sequence ID" value="MCP8969266.1"/>
    <property type="molecule type" value="Genomic_DNA"/>
</dbReference>
<dbReference type="AlphaFoldDB" id="A0AA42BQC9"/>
<evidence type="ECO:0000259" key="1">
    <source>
        <dbReference type="SMART" id="SM00849"/>
    </source>
</evidence>
<sequence length="220" mass="24097">MQITQISTHIWSVKPKWIPIQVWLVKGENGCNLIDAGLPFMGKGILQAADSLGLGPITKVLLTHGHPDHVGGLQYILKQQQLPVFATAAEIPYAAGEKPYIEGKKSKAALERRQLQPLVEQDGAFEQIEGLVPYLTPGHTPGHASFFHKEDGVLLAGDLFATKRGHLAPPVARFTTNMKQNVESGRVVVDLQPQLLSICHGKELQNPHLQYEAYAAAYSK</sequence>
<dbReference type="PANTHER" id="PTHR42951">
    <property type="entry name" value="METALLO-BETA-LACTAMASE DOMAIN-CONTAINING"/>
    <property type="match status" value="1"/>
</dbReference>
<organism evidence="2 3">
    <name type="scientific">Ectobacillus ponti</name>
    <dbReference type="NCBI Taxonomy" id="2961894"/>
    <lineage>
        <taxon>Bacteria</taxon>
        <taxon>Bacillati</taxon>
        <taxon>Bacillota</taxon>
        <taxon>Bacilli</taxon>
        <taxon>Bacillales</taxon>
        <taxon>Bacillaceae</taxon>
        <taxon>Ectobacillus</taxon>
    </lineage>
</organism>
<dbReference type="SMART" id="SM00849">
    <property type="entry name" value="Lactamase_B"/>
    <property type="match status" value="1"/>
</dbReference>
<comment type="caution">
    <text evidence="2">The sequence shown here is derived from an EMBL/GenBank/DDBJ whole genome shotgun (WGS) entry which is preliminary data.</text>
</comment>
<dbReference type="Pfam" id="PF00753">
    <property type="entry name" value="Lactamase_B"/>
    <property type="match status" value="1"/>
</dbReference>
<reference evidence="2" key="1">
    <citation type="submission" date="2022-07" db="EMBL/GenBank/DDBJ databases">
        <authorList>
            <person name="Li W.-J."/>
            <person name="Deng Q.-Q."/>
        </authorList>
    </citation>
    <scope>NUCLEOTIDE SEQUENCE</scope>
    <source>
        <strain evidence="2">SYSU M60031</strain>
    </source>
</reference>
<dbReference type="PANTHER" id="PTHR42951:SF17">
    <property type="entry name" value="METALLO-BETA-LACTAMASE DOMAIN-CONTAINING PROTEIN"/>
    <property type="match status" value="1"/>
</dbReference>
<dbReference type="Proteomes" id="UP001156102">
    <property type="component" value="Unassembled WGS sequence"/>
</dbReference>
<keyword evidence="3" id="KW-1185">Reference proteome</keyword>
<gene>
    <name evidence="2" type="ORF">NK662_12025</name>
</gene>
<dbReference type="SUPFAM" id="SSF56281">
    <property type="entry name" value="Metallo-hydrolase/oxidoreductase"/>
    <property type="match status" value="1"/>
</dbReference>
<name>A0AA42BQC9_9BACI</name>
<evidence type="ECO:0000313" key="2">
    <source>
        <dbReference type="EMBL" id="MCP8969266.1"/>
    </source>
</evidence>
<dbReference type="InterPro" id="IPR036866">
    <property type="entry name" value="RibonucZ/Hydroxyglut_hydro"/>
</dbReference>
<dbReference type="CDD" id="cd07721">
    <property type="entry name" value="yflN-like_MBL-fold"/>
    <property type="match status" value="1"/>
</dbReference>
<accession>A0AA42BQC9</accession>
<dbReference type="Gene3D" id="3.60.15.10">
    <property type="entry name" value="Ribonuclease Z/Hydroxyacylglutathione hydrolase-like"/>
    <property type="match status" value="1"/>
</dbReference>
<dbReference type="InterPro" id="IPR050855">
    <property type="entry name" value="NDM-1-like"/>
</dbReference>
<dbReference type="RefSeq" id="WP_254759176.1">
    <property type="nucleotide sequence ID" value="NZ_JANCLT010000005.1"/>
</dbReference>
<evidence type="ECO:0000313" key="3">
    <source>
        <dbReference type="Proteomes" id="UP001156102"/>
    </source>
</evidence>
<proteinExistence type="predicted"/>